<evidence type="ECO:0000256" key="3">
    <source>
        <dbReference type="ARBA" id="ARBA00023163"/>
    </source>
</evidence>
<dbReference type="Pfam" id="PF07702">
    <property type="entry name" value="UTRA"/>
    <property type="match status" value="1"/>
</dbReference>
<organism evidence="5 6">
    <name type="scientific">Paractinoplanes globisporus</name>
    <dbReference type="NCBI Taxonomy" id="113565"/>
    <lineage>
        <taxon>Bacteria</taxon>
        <taxon>Bacillati</taxon>
        <taxon>Actinomycetota</taxon>
        <taxon>Actinomycetes</taxon>
        <taxon>Micromonosporales</taxon>
        <taxon>Micromonosporaceae</taxon>
        <taxon>Paractinoplanes</taxon>
    </lineage>
</organism>
<dbReference type="InterPro" id="IPR028978">
    <property type="entry name" value="Chorismate_lyase_/UTRA_dom_sf"/>
</dbReference>
<dbReference type="EMBL" id="JBIAZU010000004">
    <property type="protein sequence ID" value="MFF5292605.1"/>
    <property type="molecule type" value="Genomic_DNA"/>
</dbReference>
<dbReference type="InterPro" id="IPR036390">
    <property type="entry name" value="WH_DNA-bd_sf"/>
</dbReference>
<comment type="caution">
    <text evidence="5">The sequence shown here is derived from an EMBL/GenBank/DDBJ whole genome shotgun (WGS) entry which is preliminary data.</text>
</comment>
<dbReference type="PANTHER" id="PTHR44846">
    <property type="entry name" value="MANNOSYL-D-GLYCERATE TRANSPORT/METABOLISM SYSTEM REPRESSOR MNGR-RELATED"/>
    <property type="match status" value="1"/>
</dbReference>
<keyword evidence="2" id="KW-0238">DNA-binding</keyword>
<reference evidence="5 6" key="1">
    <citation type="submission" date="2024-10" db="EMBL/GenBank/DDBJ databases">
        <title>The Natural Products Discovery Center: Release of the First 8490 Sequenced Strains for Exploring Actinobacteria Biosynthetic Diversity.</title>
        <authorList>
            <person name="Kalkreuter E."/>
            <person name="Kautsar S.A."/>
            <person name="Yang D."/>
            <person name="Bader C.D."/>
            <person name="Teijaro C.N."/>
            <person name="Fluegel L."/>
            <person name="Davis C.M."/>
            <person name="Simpson J.R."/>
            <person name="Lauterbach L."/>
            <person name="Steele A.D."/>
            <person name="Gui C."/>
            <person name="Meng S."/>
            <person name="Li G."/>
            <person name="Viehrig K."/>
            <person name="Ye F."/>
            <person name="Su P."/>
            <person name="Kiefer A.F."/>
            <person name="Nichols A."/>
            <person name="Cepeda A.J."/>
            <person name="Yan W."/>
            <person name="Fan B."/>
            <person name="Jiang Y."/>
            <person name="Adhikari A."/>
            <person name="Zheng C.-J."/>
            <person name="Schuster L."/>
            <person name="Cowan T.M."/>
            <person name="Smanski M.J."/>
            <person name="Chevrette M.G."/>
            <person name="De Carvalho L.P.S."/>
            <person name="Shen B."/>
        </authorList>
    </citation>
    <scope>NUCLEOTIDE SEQUENCE [LARGE SCALE GENOMIC DNA]</scope>
    <source>
        <strain evidence="5 6">NPDC000087</strain>
    </source>
</reference>
<evidence type="ECO:0000259" key="4">
    <source>
        <dbReference type="PROSITE" id="PS50949"/>
    </source>
</evidence>
<feature type="domain" description="HTH gntR-type" evidence="4">
    <location>
        <begin position="8"/>
        <end position="76"/>
    </location>
</feature>
<dbReference type="Pfam" id="PF00392">
    <property type="entry name" value="GntR"/>
    <property type="match status" value="1"/>
</dbReference>
<dbReference type="PROSITE" id="PS50949">
    <property type="entry name" value="HTH_GNTR"/>
    <property type="match status" value="1"/>
</dbReference>
<evidence type="ECO:0000256" key="2">
    <source>
        <dbReference type="ARBA" id="ARBA00023125"/>
    </source>
</evidence>
<sequence>MPEIKVVLPKYLQIAADLRDRILRGDLAPGAEVDSERKIAADWKVARPTATKALEALRREGLIESRQGSGTRVRDVRAHRRAAHRYHRYRAQGAQYAPDESMEILRTGIVAAPDHVAEALGLEQPAEAMTRRRLISRVNLGPAEIATSWWPASLADNAPRLLEPVSLGGIGSVRYVESVTGRIASYAKDRVAARLATSDEADLLGLPASGAAVLVYRHSVFGTDDQIIEYAESVYPPDMWSVEQEYPIEA</sequence>
<evidence type="ECO:0000256" key="1">
    <source>
        <dbReference type="ARBA" id="ARBA00023015"/>
    </source>
</evidence>
<dbReference type="SUPFAM" id="SSF46785">
    <property type="entry name" value="Winged helix' DNA-binding domain"/>
    <property type="match status" value="1"/>
</dbReference>
<proteinExistence type="predicted"/>
<dbReference type="InterPro" id="IPR000524">
    <property type="entry name" value="Tscrpt_reg_HTH_GntR"/>
</dbReference>
<dbReference type="PANTHER" id="PTHR44846:SF17">
    <property type="entry name" value="GNTR-FAMILY TRANSCRIPTIONAL REGULATOR"/>
    <property type="match status" value="1"/>
</dbReference>
<keyword evidence="1" id="KW-0805">Transcription regulation</keyword>
<dbReference type="Gene3D" id="1.10.10.10">
    <property type="entry name" value="Winged helix-like DNA-binding domain superfamily/Winged helix DNA-binding domain"/>
    <property type="match status" value="1"/>
</dbReference>
<protein>
    <submittedName>
        <fullName evidence="5">GntR family transcriptional regulator</fullName>
    </submittedName>
</protein>
<dbReference type="PRINTS" id="PR00035">
    <property type="entry name" value="HTHGNTR"/>
</dbReference>
<name>A0ABW6WJM5_9ACTN</name>
<dbReference type="Gene3D" id="3.40.1410.10">
    <property type="entry name" value="Chorismate lyase-like"/>
    <property type="match status" value="1"/>
</dbReference>
<dbReference type="SUPFAM" id="SSF64288">
    <property type="entry name" value="Chorismate lyase-like"/>
    <property type="match status" value="1"/>
</dbReference>
<dbReference type="SMART" id="SM00866">
    <property type="entry name" value="UTRA"/>
    <property type="match status" value="1"/>
</dbReference>
<dbReference type="InterPro" id="IPR011663">
    <property type="entry name" value="UTRA"/>
</dbReference>
<evidence type="ECO:0000313" key="6">
    <source>
        <dbReference type="Proteomes" id="UP001602245"/>
    </source>
</evidence>
<dbReference type="Proteomes" id="UP001602245">
    <property type="component" value="Unassembled WGS sequence"/>
</dbReference>
<dbReference type="InterPro" id="IPR050679">
    <property type="entry name" value="Bact_HTH_transcr_reg"/>
</dbReference>
<dbReference type="SMART" id="SM00345">
    <property type="entry name" value="HTH_GNTR"/>
    <property type="match status" value="1"/>
</dbReference>
<evidence type="ECO:0000313" key="5">
    <source>
        <dbReference type="EMBL" id="MFF5292605.1"/>
    </source>
</evidence>
<gene>
    <name evidence="5" type="ORF">ACFY35_24440</name>
</gene>
<accession>A0ABW6WJM5</accession>
<keyword evidence="3" id="KW-0804">Transcription</keyword>
<dbReference type="RefSeq" id="WP_020512048.1">
    <property type="nucleotide sequence ID" value="NZ_JBIAZU010000004.1"/>
</dbReference>
<keyword evidence="6" id="KW-1185">Reference proteome</keyword>
<dbReference type="InterPro" id="IPR036388">
    <property type="entry name" value="WH-like_DNA-bd_sf"/>
</dbReference>
<dbReference type="CDD" id="cd07377">
    <property type="entry name" value="WHTH_GntR"/>
    <property type="match status" value="1"/>
</dbReference>